<evidence type="ECO:0000256" key="5">
    <source>
        <dbReference type="ARBA" id="ARBA00012779"/>
    </source>
</evidence>
<evidence type="ECO:0000256" key="14">
    <source>
        <dbReference type="ARBA" id="ARBA00030847"/>
    </source>
</evidence>
<organism evidence="18 19">
    <name type="scientific">Sphaceloma murrayae</name>
    <dbReference type="NCBI Taxonomy" id="2082308"/>
    <lineage>
        <taxon>Eukaryota</taxon>
        <taxon>Fungi</taxon>
        <taxon>Dikarya</taxon>
        <taxon>Ascomycota</taxon>
        <taxon>Pezizomycotina</taxon>
        <taxon>Dothideomycetes</taxon>
        <taxon>Dothideomycetidae</taxon>
        <taxon>Myriangiales</taxon>
        <taxon>Elsinoaceae</taxon>
        <taxon>Sphaceloma</taxon>
    </lineage>
</organism>
<evidence type="ECO:0000256" key="10">
    <source>
        <dbReference type="ARBA" id="ARBA00022694"/>
    </source>
</evidence>
<dbReference type="UniPathway" id="UPA00375"/>
<dbReference type="Pfam" id="PF13418">
    <property type="entry name" value="Beta-prop_TYW4"/>
    <property type="match status" value="1"/>
</dbReference>
<evidence type="ECO:0000256" key="16">
    <source>
        <dbReference type="SAM" id="MobiDB-lite"/>
    </source>
</evidence>
<comment type="similarity">
    <text evidence="3">Belongs to the methyltransferase superfamily. LCMT family.</text>
</comment>
<dbReference type="Gene3D" id="2.60.120.650">
    <property type="entry name" value="Cupin"/>
    <property type="match status" value="1"/>
</dbReference>
<evidence type="ECO:0000256" key="8">
    <source>
        <dbReference type="ARBA" id="ARBA00022679"/>
    </source>
</evidence>
<keyword evidence="10" id="KW-0819">tRNA processing</keyword>
<dbReference type="Gene3D" id="6.10.140.1470">
    <property type="match status" value="1"/>
</dbReference>
<dbReference type="GO" id="GO:0008175">
    <property type="term" value="F:tRNA methyltransferase activity"/>
    <property type="evidence" value="ECO:0007669"/>
    <property type="project" value="TreeGrafter"/>
</dbReference>
<proteinExistence type="inferred from homology"/>
<dbReference type="OrthoDB" id="47172at2759"/>
<dbReference type="InterPro" id="IPR003347">
    <property type="entry name" value="JmjC_dom"/>
</dbReference>
<dbReference type="GO" id="GO:0031591">
    <property type="term" value="P:wybutosine biosynthetic process"/>
    <property type="evidence" value="ECO:0007669"/>
    <property type="project" value="TreeGrafter"/>
</dbReference>
<dbReference type="EMBL" id="NKHZ01000041">
    <property type="protein sequence ID" value="PNS18317.1"/>
    <property type="molecule type" value="Genomic_DNA"/>
</dbReference>
<dbReference type="InterPro" id="IPR041667">
    <property type="entry name" value="Cupin_8"/>
</dbReference>
<evidence type="ECO:0000256" key="6">
    <source>
        <dbReference type="ARBA" id="ARBA00018045"/>
    </source>
</evidence>
<feature type="region of interest" description="Disordered" evidence="16">
    <location>
        <begin position="344"/>
        <end position="368"/>
    </location>
</feature>
<evidence type="ECO:0000256" key="3">
    <source>
        <dbReference type="ARBA" id="ARBA00010703"/>
    </source>
</evidence>
<feature type="region of interest" description="Disordered" evidence="16">
    <location>
        <begin position="1"/>
        <end position="24"/>
    </location>
</feature>
<sequence>MSEKDPTQATHRKRPSKPTKMGAMGLPVTSNGDEYIMDTNNSSIVSMRSVEKLYYPNQPEYLRYFVRKFQRRSPLINRGYWLRMKAVETYVSDFLSESNGNTKVVVNLGCGYDPIALQFLGLRSEQCENTVFVDVDHPRLIHKKLDIIRNTPPLIDLLPGVRFGEQGATVLADASQYKGVGCDVRDIHALDRVLRTLVDVETCSVALLLTAEVSVAHMEQPAAQEILEWAARLPDARFCLLEQHLPDGADHPFAATMLKHFRKLRTPLHAIGTLNDTRRRFEAAGWPSGGVDIQTLWQVWSNEHFVTSVERQALDKVEAFDEWEEFALFGSHYFLLQASNQSKETVGSTEDRGDTSKSGAREESHLQLSPRNFEASAIPGLYEDRRFAAATIVPYNCLAGVEKRVVVGHWGGMGHQQRHKSADAYNSDIATSGNEAPLRRLIELPSGLVGHTITTCTLPEPSLVLIGGRGAPDKATDACWRLTDGLWKPTHSLPRDRFRHCAMEITSCPSLETASTTVLVFGGKTSTGDILNDWLLLDPVNGWVSCQMSGEHPEPRFGAASSVDASGASGMILGGMRSDGTVIEDAWSWRLDISRAGLTIHCANLFSESASDERRSLYRFGAQIVQHGAETLLVGGIASRGMLDRSNEIMSLTNLMGLRVTWIQRPLLIGFSTLSCKDGLLLLGGGAICFSFGAYWNKNQHIKETGKNTASWRALDLSAASPEQSCGSVSRGTEANLHDGIGKEPVNIGRSKIPRPVDFYNVLLASQPVILEQLNIGPCTRLWTTDYLNKRIGAERLVIVHDSATAKMDFQAKNFRYQTIPFGDLLTGAQAGRHMYLRALSSDRPSETATDLAKDFPAIARDFTLPTELAYVEEHAHSSPLRISGPVNMWLHYDVMANVLCQIKGSKRLLLYAPADVVHLGIGPGASSSSMNPFEPSSVDQKNLSRVIAHEAVLNEGDVLFIPPLWLHTAKPLSNLSIAVNVFFKDERMEKAYAAGKDVYGNRDIAAYERGRRDVQKIIKGFDGLSEQVRSFYLLRLAEELKASI</sequence>
<comment type="pathway">
    <text evidence="2">tRNA modification; wybutosine-tRNA(Phe) biosynthesis.</text>
</comment>
<dbReference type="AlphaFoldDB" id="A0A2K1QTB4"/>
<evidence type="ECO:0000259" key="17">
    <source>
        <dbReference type="PROSITE" id="PS51184"/>
    </source>
</evidence>
<comment type="caution">
    <text evidence="18">The sequence shown here is derived from an EMBL/GenBank/DDBJ whole genome shotgun (WGS) entry which is preliminary data.</text>
</comment>
<dbReference type="STRING" id="2082308.A0A2K1QTB4"/>
<comment type="catalytic activity">
    <reaction evidence="1">
        <text>7-[(3S)-3-amino-3-carboxypropyl]wyosine(37) in tRNA(Phe) + S-adenosyl-L-methionine = 7-[(3S)-(3-amino-3-methoxycarbonyl)propyl]wyosine(37) in tRNA(Phe) + S-adenosyl-L-homocysteine</text>
        <dbReference type="Rhea" id="RHEA:36903"/>
        <dbReference type="Rhea" id="RHEA-COMP:10379"/>
        <dbReference type="Rhea" id="RHEA-COMP:11844"/>
        <dbReference type="ChEBI" id="CHEBI:57856"/>
        <dbReference type="ChEBI" id="CHEBI:59789"/>
        <dbReference type="ChEBI" id="CHEBI:73543"/>
        <dbReference type="ChEBI" id="CHEBI:74275"/>
        <dbReference type="EC" id="2.1.1.290"/>
    </reaction>
</comment>
<evidence type="ECO:0000256" key="12">
    <source>
        <dbReference type="ARBA" id="ARBA00029750"/>
    </source>
</evidence>
<dbReference type="PROSITE" id="PS51184">
    <property type="entry name" value="JMJC"/>
    <property type="match status" value="1"/>
</dbReference>
<dbReference type="PANTHER" id="PTHR46529">
    <property type="entry name" value="TRNA WYBUTOSINE-SYNTHESIZING PROTEIN 4"/>
    <property type="match status" value="1"/>
</dbReference>
<evidence type="ECO:0000313" key="19">
    <source>
        <dbReference type="Proteomes" id="UP000243797"/>
    </source>
</evidence>
<evidence type="ECO:0000256" key="2">
    <source>
        <dbReference type="ARBA" id="ARBA00004797"/>
    </source>
</evidence>
<keyword evidence="9" id="KW-0949">S-adenosyl-L-methionine</keyword>
<dbReference type="InParanoid" id="A0A2K1QTB4"/>
<accession>A0A2K1QTB4</accession>
<dbReference type="InterPro" id="IPR029063">
    <property type="entry name" value="SAM-dependent_MTases_sf"/>
</dbReference>
<dbReference type="Proteomes" id="UP000243797">
    <property type="component" value="Unassembled WGS sequence"/>
</dbReference>
<dbReference type="Gene3D" id="3.40.50.150">
    <property type="entry name" value="Vaccinia Virus protein VP39"/>
    <property type="match status" value="1"/>
</dbReference>
<name>A0A2K1QTB4_9PEZI</name>
<evidence type="ECO:0000256" key="11">
    <source>
        <dbReference type="ARBA" id="ARBA00025588"/>
    </source>
</evidence>
<evidence type="ECO:0000256" key="15">
    <source>
        <dbReference type="ARBA" id="ARBA00049250"/>
    </source>
</evidence>
<evidence type="ECO:0000256" key="1">
    <source>
        <dbReference type="ARBA" id="ARBA00001806"/>
    </source>
</evidence>
<dbReference type="FunFam" id="2.60.120.650:FF:000043">
    <property type="entry name" value="tRNA wybutosine-synthesizing protein 4"/>
    <property type="match status" value="1"/>
</dbReference>
<dbReference type="SUPFAM" id="SSF53335">
    <property type="entry name" value="S-adenosyl-L-methionine-dependent methyltransferases"/>
    <property type="match status" value="1"/>
</dbReference>
<dbReference type="SUPFAM" id="SSF51197">
    <property type="entry name" value="Clavaminate synthase-like"/>
    <property type="match status" value="1"/>
</dbReference>
<evidence type="ECO:0000256" key="13">
    <source>
        <dbReference type="ARBA" id="ARBA00030231"/>
    </source>
</evidence>
<dbReference type="EC" id="2.1.1.290" evidence="5"/>
<dbReference type="Pfam" id="PF13621">
    <property type="entry name" value="Cupin_8"/>
    <property type="match status" value="1"/>
</dbReference>
<dbReference type="InterPro" id="IPR015915">
    <property type="entry name" value="Kelch-typ_b-propeller"/>
</dbReference>
<evidence type="ECO:0000256" key="4">
    <source>
        <dbReference type="ARBA" id="ARBA00012155"/>
    </source>
</evidence>
<evidence type="ECO:0000256" key="9">
    <source>
        <dbReference type="ARBA" id="ARBA00022691"/>
    </source>
</evidence>
<comment type="catalytic activity">
    <reaction evidence="15">
        <text>7-[(3S)-(3-amino-3-methoxycarbonyl)propyl]wyosine(37) in tRNA(Phe) + S-adenosyl-L-methionine + CO2 = wybutosine(37) in tRNA(Phe) + S-adenosyl-L-homocysteine + 2 H(+)</text>
        <dbReference type="Rhea" id="RHEA:37119"/>
        <dbReference type="Rhea" id="RHEA-COMP:11844"/>
        <dbReference type="Rhea" id="RHEA-COMP:11847"/>
        <dbReference type="ChEBI" id="CHEBI:15378"/>
        <dbReference type="ChEBI" id="CHEBI:16526"/>
        <dbReference type="ChEBI" id="CHEBI:57856"/>
        <dbReference type="ChEBI" id="CHEBI:59789"/>
        <dbReference type="ChEBI" id="CHEBI:73544"/>
        <dbReference type="ChEBI" id="CHEBI:74275"/>
        <dbReference type="EC" id="2.3.1.231"/>
    </reaction>
</comment>
<dbReference type="InterPro" id="IPR007213">
    <property type="entry name" value="Ppm1/Ppm2/Tcmp"/>
</dbReference>
<keyword evidence="19" id="KW-1185">Reference proteome</keyword>
<evidence type="ECO:0000313" key="18">
    <source>
        <dbReference type="EMBL" id="PNS18317.1"/>
    </source>
</evidence>
<dbReference type="FunCoup" id="A0A2K1QTB4">
    <property type="interactions" value="90"/>
</dbReference>
<evidence type="ECO:0000256" key="7">
    <source>
        <dbReference type="ARBA" id="ARBA00022603"/>
    </source>
</evidence>
<dbReference type="GO" id="GO:0030488">
    <property type="term" value="P:tRNA methylation"/>
    <property type="evidence" value="ECO:0007669"/>
    <property type="project" value="TreeGrafter"/>
</dbReference>
<feature type="domain" description="JmjC" evidence="17">
    <location>
        <begin position="833"/>
        <end position="999"/>
    </location>
</feature>
<dbReference type="SUPFAM" id="SSF117281">
    <property type="entry name" value="Kelch motif"/>
    <property type="match status" value="1"/>
</dbReference>
<dbReference type="EC" id="2.3.1.231" evidence="4"/>
<dbReference type="Pfam" id="PF04072">
    <property type="entry name" value="LCM"/>
    <property type="match status" value="1"/>
</dbReference>
<reference evidence="18 19" key="1">
    <citation type="submission" date="2017-06" db="EMBL/GenBank/DDBJ databases">
        <title>Draft genome sequence of a variant of Elsinoe murrayae.</title>
        <authorList>
            <person name="Cheng Q."/>
        </authorList>
    </citation>
    <scope>NUCLEOTIDE SEQUENCE [LARGE SCALE GENOMIC DNA]</scope>
    <source>
        <strain evidence="18 19">CQ-2017a</strain>
    </source>
</reference>
<dbReference type="PANTHER" id="PTHR46529:SF1">
    <property type="entry name" value="TRNA WYBUTOSINE-SYNTHESIZING PROTEIN 4"/>
    <property type="match status" value="1"/>
</dbReference>
<keyword evidence="8" id="KW-0808">Transferase</keyword>
<protein>
    <recommendedName>
        <fullName evidence="6">tRNA wybutosine-synthesizing protein 4</fullName>
        <ecNumber evidence="5">2.1.1.290</ecNumber>
        <ecNumber evidence="4">2.3.1.231</ecNumber>
    </recommendedName>
    <alternativeName>
        <fullName evidence="13">Leucine carboxyl methyltransferase 2</fullName>
    </alternativeName>
    <alternativeName>
        <fullName evidence="14">tRNA(Phe) (7-(3-amino-3-(methoxycarbonyl)propyl)wyosine(37)-N)-methoxycarbonyltransferase</fullName>
    </alternativeName>
    <alternativeName>
        <fullName evidence="12">tRNA(Phe) (7-(3-amino-3-carboxypropyl)wyosine(37)-O)-methyltransferase</fullName>
    </alternativeName>
</protein>
<feature type="compositionally biased region" description="Basic and acidic residues" evidence="16">
    <location>
        <begin position="349"/>
        <end position="365"/>
    </location>
</feature>
<gene>
    <name evidence="18" type="ORF">CAC42_6134</name>
</gene>
<dbReference type="Gene3D" id="2.120.10.80">
    <property type="entry name" value="Kelch-type beta propeller"/>
    <property type="match status" value="1"/>
</dbReference>
<keyword evidence="7" id="KW-0489">Methyltransferase</keyword>
<comment type="function">
    <text evidence="11">Probable S-adenosyl-L-methionine-dependent methyltransferase that acts as a component of the wybutosine biosynthesis pathway. Wybutosine is a hyper modified guanosine with a tricyclic base found at the 3'-position adjacent to the anticodon of eukaryotic phenylalanine tRNA. May methylate the carboxyl group of leucine residues to form alpha-leucine ester residues.</text>
</comment>